<name>A0A7W0CA53_9BACT</name>
<evidence type="ECO:0000259" key="3">
    <source>
        <dbReference type="Pfam" id="PF07603"/>
    </source>
</evidence>
<feature type="region of interest" description="Disordered" evidence="1">
    <location>
        <begin position="763"/>
        <end position="785"/>
    </location>
</feature>
<dbReference type="Proteomes" id="UP000525298">
    <property type="component" value="Unassembled WGS sequence"/>
</dbReference>
<dbReference type="InterPro" id="IPR019734">
    <property type="entry name" value="TPR_rpt"/>
</dbReference>
<organism evidence="4 5">
    <name type="scientific">Desulfosalsimonas propionicica</name>
    <dbReference type="NCBI Taxonomy" id="332175"/>
    <lineage>
        <taxon>Bacteria</taxon>
        <taxon>Pseudomonadati</taxon>
        <taxon>Thermodesulfobacteriota</taxon>
        <taxon>Desulfobacteria</taxon>
        <taxon>Desulfobacterales</taxon>
        <taxon>Desulfosalsimonadaceae</taxon>
        <taxon>Desulfosalsimonas</taxon>
    </lineage>
</organism>
<keyword evidence="5" id="KW-1185">Reference proteome</keyword>
<evidence type="ECO:0000256" key="1">
    <source>
        <dbReference type="SAM" id="MobiDB-lite"/>
    </source>
</evidence>
<accession>A0A7W0CA53</accession>
<evidence type="ECO:0000313" key="5">
    <source>
        <dbReference type="Proteomes" id="UP000525298"/>
    </source>
</evidence>
<dbReference type="InterPro" id="IPR011460">
    <property type="entry name" value="Lcl_C"/>
</dbReference>
<reference evidence="4 5" key="1">
    <citation type="submission" date="2020-07" db="EMBL/GenBank/DDBJ databases">
        <title>Genomic Encyclopedia of Type Strains, Phase IV (KMG-IV): sequencing the most valuable type-strain genomes for metagenomic binning, comparative biology and taxonomic classification.</title>
        <authorList>
            <person name="Goeker M."/>
        </authorList>
    </citation>
    <scope>NUCLEOTIDE SEQUENCE [LARGE SCALE GENOMIC DNA]</scope>
    <source>
        <strain evidence="4 5">DSM 17721</strain>
    </source>
</reference>
<evidence type="ECO:0000256" key="2">
    <source>
        <dbReference type="SAM" id="Phobius"/>
    </source>
</evidence>
<dbReference type="EMBL" id="JACDUS010000006">
    <property type="protein sequence ID" value="MBA2881983.1"/>
    <property type="molecule type" value="Genomic_DNA"/>
</dbReference>
<gene>
    <name evidence="4" type="ORF">HNR65_002317</name>
</gene>
<feature type="domain" description="Lcl C-terminal" evidence="3">
    <location>
        <begin position="667"/>
        <end position="759"/>
    </location>
</feature>
<keyword evidence="2" id="KW-0812">Transmembrane</keyword>
<evidence type="ECO:0000313" key="4">
    <source>
        <dbReference type="EMBL" id="MBA2881983.1"/>
    </source>
</evidence>
<proteinExistence type="predicted"/>
<comment type="caution">
    <text evidence="4">The sequence shown here is derived from an EMBL/GenBank/DDBJ whole genome shotgun (WGS) entry which is preliminary data.</text>
</comment>
<dbReference type="Pfam" id="PF07603">
    <property type="entry name" value="Lcl_C"/>
    <property type="match status" value="1"/>
</dbReference>
<keyword evidence="2" id="KW-1133">Transmembrane helix</keyword>
<keyword evidence="2" id="KW-0472">Membrane</keyword>
<dbReference type="InterPro" id="IPR011990">
    <property type="entry name" value="TPR-like_helical_dom_sf"/>
</dbReference>
<protein>
    <submittedName>
        <fullName evidence="4">Antitoxin component HigA of HigAB toxin-antitoxin module</fullName>
    </submittedName>
</protein>
<dbReference type="Pfam" id="PF13174">
    <property type="entry name" value="TPR_6"/>
    <property type="match status" value="1"/>
</dbReference>
<dbReference type="Gene3D" id="1.25.40.10">
    <property type="entry name" value="Tetratricopeptide repeat domain"/>
    <property type="match status" value="2"/>
</dbReference>
<dbReference type="RefSeq" id="WP_181551637.1">
    <property type="nucleotide sequence ID" value="NZ_JACDUS010000006.1"/>
</dbReference>
<feature type="transmembrane region" description="Helical" evidence="2">
    <location>
        <begin position="343"/>
        <end position="365"/>
    </location>
</feature>
<dbReference type="AlphaFoldDB" id="A0A7W0CA53"/>
<sequence>MERENFYLLLELPCDPPETDAKVIEDAIAKKQSEWSRLRNHPTKGLHAQKCINLIPEIRRVMTDEALRAKEAEAAREISARDKQDKYPEIDRHIDILMGKGHITPEEVHKLSKVHGLDQGEIQGRIAARKNQKYNRVDQQITLRMAKGYLTESEVEQIAKRNSTKVDEVRKRVRCPIKKNGGDKNITPPRQLDRSLEKTIRDNLKLLNKSSLYDFLDLPESADLQTLQEAASQKKKQVARASKKDAVATANNTLAGHCMTLFKSNETRNAYDVSLARAKLAELDSDIDIAGINGKIRPEYYEILIQKAIEFGMEKHEAEQYIQDYCRRKKWSIEMAPKKRRRMLMTAGAAVAAVVLLVIAGMIVYNVQQDRARQAEFDRLISRMEDKSGPSEKIDLLEKFLQSHAGDENYTRFTDAVRKRIDKLAGRAAQLRYDETVDKIQPLEQQGKYEQAIERLDQYLQSDPPKKLADKARKKIADLENQIEKKNFQALEDLMISGSAKEKMQAIDRYLKKYPNGAHREAVRDMEADMSGEYYIYVNNALERCESDQDWKACADLCRDYLARYDNSYADQLKDRLTEYREKIRQTRRLAALKKKARQHGTDYDKAIDVYKDFLDAYPDSPLAEKAKSEISRLLEMKKDRKAQSTRQHFRSLLAQSSDRFTEKRQGVVTDSRTGLMWQLLDSAMAGKGQCLTYEEAGEYVENSETGGYTDWRLPTAEELAAIYKQPPYFPVMEEKWYWTADSYSSYSDGWRRIVDTIDNQPGSDWRVERRDSKQCGAVRAVREP</sequence>